<dbReference type="Gene3D" id="3.30.50.10">
    <property type="entry name" value="Erythroid Transcription Factor GATA-1, subunit A"/>
    <property type="match status" value="1"/>
</dbReference>
<keyword evidence="1" id="KW-0863">Zinc-finger</keyword>
<evidence type="ECO:0000313" key="5">
    <source>
        <dbReference type="Proteomes" id="UP001201163"/>
    </source>
</evidence>
<name>A0AAD4LNT6_9AGAM</name>
<comment type="caution">
    <text evidence="4">The sequence shown here is derived from an EMBL/GenBank/DDBJ whole genome shotgun (WGS) entry which is preliminary data.</text>
</comment>
<keyword evidence="5" id="KW-1185">Reference proteome</keyword>
<dbReference type="Pfam" id="PF00320">
    <property type="entry name" value="GATA"/>
    <property type="match status" value="1"/>
</dbReference>
<dbReference type="GO" id="GO:0043565">
    <property type="term" value="F:sequence-specific DNA binding"/>
    <property type="evidence" value="ECO:0007669"/>
    <property type="project" value="InterPro"/>
</dbReference>
<organism evidence="4 5">
    <name type="scientific">Lactarius akahatsu</name>
    <dbReference type="NCBI Taxonomy" id="416441"/>
    <lineage>
        <taxon>Eukaryota</taxon>
        <taxon>Fungi</taxon>
        <taxon>Dikarya</taxon>
        <taxon>Basidiomycota</taxon>
        <taxon>Agaricomycotina</taxon>
        <taxon>Agaricomycetes</taxon>
        <taxon>Russulales</taxon>
        <taxon>Russulaceae</taxon>
        <taxon>Lactarius</taxon>
    </lineage>
</organism>
<evidence type="ECO:0000313" key="4">
    <source>
        <dbReference type="EMBL" id="KAH8993924.1"/>
    </source>
</evidence>
<feature type="region of interest" description="Disordered" evidence="2">
    <location>
        <begin position="192"/>
        <end position="242"/>
    </location>
</feature>
<dbReference type="GO" id="GO:0008270">
    <property type="term" value="F:zinc ion binding"/>
    <property type="evidence" value="ECO:0007669"/>
    <property type="project" value="UniProtKB-KW"/>
</dbReference>
<sequence>MPHHTDQTTYDYSCSLSLSETPERIFQAIPSTIVPVSCQSPVPFHSWDITPDSGSISSSTVSSPEIPSHTITGYNCPHRSNDQPPWGCSIAEHRYNPRSHPPGHPFELTFAPSISGPRTTRLDQIYPRIGVFEVVYTDDAQRKLGEGVRRWCFNCRAVDTSTWRRSSLSQGKLLCNKCGLYERTHRVARPDKFPHKRRARPASAPPCTSWVTQNEAGPSSYPAMGGQWYPTSQQQTMYHGKM</sequence>
<accession>A0AAD4LNT6</accession>
<dbReference type="SMART" id="SM00401">
    <property type="entry name" value="ZnF_GATA"/>
    <property type="match status" value="1"/>
</dbReference>
<proteinExistence type="predicted"/>
<protein>
    <recommendedName>
        <fullName evidence="3">GATA-type domain-containing protein</fullName>
    </recommendedName>
</protein>
<dbReference type="InterPro" id="IPR013088">
    <property type="entry name" value="Znf_NHR/GATA"/>
</dbReference>
<dbReference type="SUPFAM" id="SSF57716">
    <property type="entry name" value="Glucocorticoid receptor-like (DNA-binding domain)"/>
    <property type="match status" value="1"/>
</dbReference>
<evidence type="ECO:0000259" key="3">
    <source>
        <dbReference type="PROSITE" id="PS50114"/>
    </source>
</evidence>
<dbReference type="EMBL" id="JAKELL010000016">
    <property type="protein sequence ID" value="KAH8993924.1"/>
    <property type="molecule type" value="Genomic_DNA"/>
</dbReference>
<gene>
    <name evidence="4" type="ORF">EDB92DRAFT_1851639</name>
</gene>
<feature type="domain" description="GATA-type" evidence="3">
    <location>
        <begin position="152"/>
        <end position="190"/>
    </location>
</feature>
<feature type="compositionally biased region" description="Polar residues" evidence="2">
    <location>
        <begin position="229"/>
        <end position="242"/>
    </location>
</feature>
<keyword evidence="1" id="KW-0862">Zinc</keyword>
<dbReference type="AlphaFoldDB" id="A0AAD4LNT6"/>
<reference evidence="4" key="1">
    <citation type="submission" date="2022-01" db="EMBL/GenBank/DDBJ databases">
        <title>Comparative genomics reveals a dynamic genome evolution in the ectomycorrhizal milk-cap (Lactarius) mushrooms.</title>
        <authorList>
            <consortium name="DOE Joint Genome Institute"/>
            <person name="Lebreton A."/>
            <person name="Tang N."/>
            <person name="Kuo A."/>
            <person name="LaButti K."/>
            <person name="Drula E."/>
            <person name="Barry K."/>
            <person name="Clum A."/>
            <person name="Lipzen A."/>
            <person name="Mousain D."/>
            <person name="Ng V."/>
            <person name="Wang R."/>
            <person name="Wang X."/>
            <person name="Dai Y."/>
            <person name="Henrissat B."/>
            <person name="Grigoriev I.V."/>
            <person name="Guerin-Laguette A."/>
            <person name="Yu F."/>
            <person name="Martin F.M."/>
        </authorList>
    </citation>
    <scope>NUCLEOTIDE SEQUENCE</scope>
    <source>
        <strain evidence="4">QP</strain>
    </source>
</reference>
<dbReference type="Proteomes" id="UP001201163">
    <property type="component" value="Unassembled WGS sequence"/>
</dbReference>
<dbReference type="GO" id="GO:0006355">
    <property type="term" value="P:regulation of DNA-templated transcription"/>
    <property type="evidence" value="ECO:0007669"/>
    <property type="project" value="InterPro"/>
</dbReference>
<dbReference type="PROSITE" id="PS50114">
    <property type="entry name" value="GATA_ZN_FINGER_2"/>
    <property type="match status" value="1"/>
</dbReference>
<dbReference type="CDD" id="cd00202">
    <property type="entry name" value="ZnF_GATA"/>
    <property type="match status" value="1"/>
</dbReference>
<evidence type="ECO:0000256" key="1">
    <source>
        <dbReference type="PROSITE-ProRule" id="PRU00094"/>
    </source>
</evidence>
<evidence type="ECO:0000256" key="2">
    <source>
        <dbReference type="SAM" id="MobiDB-lite"/>
    </source>
</evidence>
<keyword evidence="1" id="KW-0479">Metal-binding</keyword>
<dbReference type="InterPro" id="IPR000679">
    <property type="entry name" value="Znf_GATA"/>
</dbReference>